<name>A0A6A4S3L4_SCOMX</name>
<evidence type="ECO:0000313" key="2">
    <source>
        <dbReference type="Proteomes" id="UP000438429"/>
    </source>
</evidence>
<comment type="caution">
    <text evidence="1">The sequence shown here is derived from an EMBL/GenBank/DDBJ whole genome shotgun (WGS) entry which is preliminary data.</text>
</comment>
<reference evidence="1 2" key="1">
    <citation type="submission" date="2019-06" db="EMBL/GenBank/DDBJ databases">
        <title>Draft genomes of female and male turbot (Scophthalmus maximus).</title>
        <authorList>
            <person name="Xu H."/>
            <person name="Xu X.-W."/>
            <person name="Shao C."/>
            <person name="Chen S."/>
        </authorList>
    </citation>
    <scope>NUCLEOTIDE SEQUENCE [LARGE SCALE GENOMIC DNA]</scope>
    <source>
        <strain evidence="1">Ysfricsl-2016a</strain>
        <tissue evidence="1">Blood</tissue>
    </source>
</reference>
<dbReference type="AlphaFoldDB" id="A0A6A4S3L4"/>
<gene>
    <name evidence="1" type="ORF">F2P81_022803</name>
</gene>
<accession>A0A6A4S3L4</accession>
<proteinExistence type="predicted"/>
<dbReference type="Proteomes" id="UP000438429">
    <property type="component" value="Unassembled WGS sequence"/>
</dbReference>
<evidence type="ECO:0000313" key="1">
    <source>
        <dbReference type="EMBL" id="KAF0025922.1"/>
    </source>
</evidence>
<sequence>MRLRWKPSNTSDAKYDLHELVREAAAPTDLTRLEKVCRSKLSADIHEQSFIRLNWKRLRCRRVRRSQLRRCSGNELKLITSPRRPEGCAESDTVKLSVAAASPRAQSWVL</sequence>
<organism evidence="1 2">
    <name type="scientific">Scophthalmus maximus</name>
    <name type="common">Turbot</name>
    <name type="synonym">Psetta maxima</name>
    <dbReference type="NCBI Taxonomy" id="52904"/>
    <lineage>
        <taxon>Eukaryota</taxon>
        <taxon>Metazoa</taxon>
        <taxon>Chordata</taxon>
        <taxon>Craniata</taxon>
        <taxon>Vertebrata</taxon>
        <taxon>Euteleostomi</taxon>
        <taxon>Actinopterygii</taxon>
        <taxon>Neopterygii</taxon>
        <taxon>Teleostei</taxon>
        <taxon>Neoteleostei</taxon>
        <taxon>Acanthomorphata</taxon>
        <taxon>Carangaria</taxon>
        <taxon>Pleuronectiformes</taxon>
        <taxon>Pleuronectoidei</taxon>
        <taxon>Scophthalmidae</taxon>
        <taxon>Scophthalmus</taxon>
    </lineage>
</organism>
<dbReference type="EMBL" id="VEVO01000020">
    <property type="protein sequence ID" value="KAF0025922.1"/>
    <property type="molecule type" value="Genomic_DNA"/>
</dbReference>
<protein>
    <submittedName>
        <fullName evidence="1">Uncharacterized protein</fullName>
    </submittedName>
</protein>